<dbReference type="PANTHER" id="PTHR15394">
    <property type="entry name" value="SERINE HYDROLASE RBBP9"/>
    <property type="match status" value="1"/>
</dbReference>
<gene>
    <name evidence="1" type="ORF">BJY24_000159</name>
</gene>
<accession>A0A7W9P8D5</accession>
<evidence type="ECO:0000313" key="2">
    <source>
        <dbReference type="Proteomes" id="UP000540412"/>
    </source>
</evidence>
<dbReference type="EMBL" id="JACHIT010000001">
    <property type="protein sequence ID" value="MBB5911292.1"/>
    <property type="molecule type" value="Genomic_DNA"/>
</dbReference>
<sequence length="187" mass="20060">MRIFIVHGYSADVTSHWFPWLARQLGERGHQARVVDLPTPDTPVREEWESRLAAEIGAVDPDTVLVTHSLGTITALRFLTGLAPQWRLGGLVAVSGFLGALPAIPDLDDYLADTPEVAAVVPHIATRTMIHSDNDEIVPPEASRALAADLDAELLEIPGAGHFLGDEGFTELPAVLAAVEKIAHARG</sequence>
<dbReference type="InterPro" id="IPR029058">
    <property type="entry name" value="AB_hydrolase_fold"/>
</dbReference>
<dbReference type="Gene3D" id="3.40.50.1820">
    <property type="entry name" value="alpha/beta hydrolase"/>
    <property type="match status" value="1"/>
</dbReference>
<evidence type="ECO:0008006" key="3">
    <source>
        <dbReference type="Google" id="ProtNLM"/>
    </source>
</evidence>
<dbReference type="AlphaFoldDB" id="A0A7W9P8D5"/>
<dbReference type="Proteomes" id="UP000540412">
    <property type="component" value="Unassembled WGS sequence"/>
</dbReference>
<keyword evidence="2" id="KW-1185">Reference proteome</keyword>
<proteinExistence type="predicted"/>
<dbReference type="Pfam" id="PF06821">
    <property type="entry name" value="Ser_hydrolase"/>
    <property type="match status" value="1"/>
</dbReference>
<dbReference type="GO" id="GO:0016787">
    <property type="term" value="F:hydrolase activity"/>
    <property type="evidence" value="ECO:0007669"/>
    <property type="project" value="InterPro"/>
</dbReference>
<dbReference type="InterPro" id="IPR010662">
    <property type="entry name" value="RBBP9/YdeN"/>
</dbReference>
<dbReference type="SUPFAM" id="SSF53474">
    <property type="entry name" value="alpha/beta-Hydrolases"/>
    <property type="match status" value="1"/>
</dbReference>
<comment type="caution">
    <text evidence="1">The sequence shown here is derived from an EMBL/GenBank/DDBJ whole genome shotgun (WGS) entry which is preliminary data.</text>
</comment>
<name>A0A7W9P8D5_9NOCA</name>
<dbReference type="RefSeq" id="WP_218003533.1">
    <property type="nucleotide sequence ID" value="NZ_JACHIT010000001.1"/>
</dbReference>
<evidence type="ECO:0000313" key="1">
    <source>
        <dbReference type="EMBL" id="MBB5911292.1"/>
    </source>
</evidence>
<protein>
    <recommendedName>
        <fullName evidence="3">Serine hydrolase family protein</fullName>
    </recommendedName>
</protein>
<reference evidence="1 2" key="1">
    <citation type="submission" date="2020-08" db="EMBL/GenBank/DDBJ databases">
        <title>Sequencing the genomes of 1000 actinobacteria strains.</title>
        <authorList>
            <person name="Klenk H.-P."/>
        </authorList>
    </citation>
    <scope>NUCLEOTIDE SEQUENCE [LARGE SCALE GENOMIC DNA]</scope>
    <source>
        <strain evidence="1 2">DSM 43582</strain>
    </source>
</reference>
<organism evidence="1 2">
    <name type="scientific">Nocardia transvalensis</name>
    <dbReference type="NCBI Taxonomy" id="37333"/>
    <lineage>
        <taxon>Bacteria</taxon>
        <taxon>Bacillati</taxon>
        <taxon>Actinomycetota</taxon>
        <taxon>Actinomycetes</taxon>
        <taxon>Mycobacteriales</taxon>
        <taxon>Nocardiaceae</taxon>
        <taxon>Nocardia</taxon>
    </lineage>
</organism>
<dbReference type="PANTHER" id="PTHR15394:SF3">
    <property type="entry name" value="SERINE HYDROLASE RBBP9"/>
    <property type="match status" value="1"/>
</dbReference>